<evidence type="ECO:0000256" key="1">
    <source>
        <dbReference type="SAM" id="Coils"/>
    </source>
</evidence>
<reference evidence="2" key="1">
    <citation type="submission" date="2022-10" db="EMBL/GenBank/DDBJ databases">
        <title>Culturing micro-colonial fungi from biological soil crusts in the Mojave desert and describing Neophaeococcomyces mojavensis, and introducing the new genera and species Taxawa tesnikishii.</title>
        <authorList>
            <person name="Kurbessoian T."/>
            <person name="Stajich J.E."/>
        </authorList>
    </citation>
    <scope>NUCLEOTIDE SEQUENCE</scope>
    <source>
        <strain evidence="2">TK_1</strain>
    </source>
</reference>
<gene>
    <name evidence="2" type="ORF">H2201_001428</name>
</gene>
<proteinExistence type="predicted"/>
<dbReference type="EMBL" id="JAPDRL010000007">
    <property type="protein sequence ID" value="KAJ9668380.1"/>
    <property type="molecule type" value="Genomic_DNA"/>
</dbReference>
<dbReference type="Proteomes" id="UP001172684">
    <property type="component" value="Unassembled WGS sequence"/>
</dbReference>
<name>A0ABQ9P478_9PEZI</name>
<sequence length="629" mass="70638">MAQKFTVAPAPTLENAEVRRQGRHVYILQKSFETNQAFEGPFKFPSINWLRLYVRSTEAERKTAIDIRGVRSLFVVVENFPEALQISAGGKQPVLLALDEPGAIGLNYNFNNPKKLRVPIFDIELTELSKRALRSYESSDESKDPHELFSLLGRLFPKAAASACSLPETAEAEECRSIYWYIIALTQRSKAQADLYRQASTLLRRLELPTEAKFYVPRPSPADCKKAVDAWFATAITINRTYSDADLQSLIQDKLKETLTNVISTQIKFAEQDSRFDIVSLHKKAEAALQSVKAAQIEFKALETRTEEETEAFQAEVKAYRKREETKARGAILITCVEVVAAIGIAAYTFGAATPKVAEAAGKLKAGAEKLKEVAKKAEGVKSKVDLIKDIVAKIGKMHEFAEKVRLWNQKRGIKPDDPVKRVAALAKGMKADKVPPTAFDTFDFFALKTQWDDFALDNEETFTALLKIVPAIPRIREYHLCIKKTIVPARSLIAAQAEAHSAQDKYMRAELYTDLLNRRKEEYEDPAKFKTADAVTAQALKAYLADEKTVFSRWLFLSIHEWILARIHAAGLSSFPVQLTMDQNLIDYQATVARFETKLNSIKPTGPQQVKTPLAFSSTDKNSIFEME</sequence>
<protein>
    <submittedName>
        <fullName evidence="2">Uncharacterized protein</fullName>
    </submittedName>
</protein>
<keyword evidence="1" id="KW-0175">Coiled coil</keyword>
<keyword evidence="3" id="KW-1185">Reference proteome</keyword>
<feature type="coiled-coil region" evidence="1">
    <location>
        <begin position="285"/>
        <end position="312"/>
    </location>
</feature>
<organism evidence="2 3">
    <name type="scientific">Coniosporium apollinis</name>
    <dbReference type="NCBI Taxonomy" id="61459"/>
    <lineage>
        <taxon>Eukaryota</taxon>
        <taxon>Fungi</taxon>
        <taxon>Dikarya</taxon>
        <taxon>Ascomycota</taxon>
        <taxon>Pezizomycotina</taxon>
        <taxon>Dothideomycetes</taxon>
        <taxon>Dothideomycetes incertae sedis</taxon>
        <taxon>Coniosporium</taxon>
    </lineage>
</organism>
<accession>A0ABQ9P478</accession>
<evidence type="ECO:0000313" key="3">
    <source>
        <dbReference type="Proteomes" id="UP001172684"/>
    </source>
</evidence>
<evidence type="ECO:0000313" key="2">
    <source>
        <dbReference type="EMBL" id="KAJ9668380.1"/>
    </source>
</evidence>
<comment type="caution">
    <text evidence="2">The sequence shown here is derived from an EMBL/GenBank/DDBJ whole genome shotgun (WGS) entry which is preliminary data.</text>
</comment>